<dbReference type="AlphaFoldDB" id="A0A410MIE6"/>
<sequence length="152" mass="17602">MLLILGLSLAVWMYIDINGDRKKGHEQAASFAKSETEISQIEKVSTYHGEREIHVVQGLKENEDSLIVFMDLKDEKILDTVSDKETLSIEEMQGQWADSCSACTFKDVQYGYEENEPVYQLTYIDGQDRYVLDYFTLTGDSFDQRFAFRKKE</sequence>
<evidence type="ECO:0000313" key="2">
    <source>
        <dbReference type="EMBL" id="QAS54512.1"/>
    </source>
</evidence>
<protein>
    <recommendedName>
        <fullName evidence="1">Cell wall elongation regulator TseB-like domain-containing protein</fullName>
    </recommendedName>
</protein>
<dbReference type="KEGG" id="hli:HLI_00630"/>
<dbReference type="Gene3D" id="3.10.450.40">
    <property type="match status" value="2"/>
</dbReference>
<feature type="domain" description="Cell wall elongation regulator TseB-like" evidence="1">
    <location>
        <begin position="27"/>
        <end position="70"/>
    </location>
</feature>
<proteinExistence type="predicted"/>
<dbReference type="OrthoDB" id="2381181at2"/>
<dbReference type="Pfam" id="PF17881">
    <property type="entry name" value="TseB"/>
    <property type="match status" value="1"/>
</dbReference>
<dbReference type="InterPro" id="IPR046350">
    <property type="entry name" value="Cystatin_sf"/>
</dbReference>
<dbReference type="Proteomes" id="UP000287756">
    <property type="component" value="Chromosome"/>
</dbReference>
<dbReference type="InterPro" id="IPR041401">
    <property type="entry name" value="TseB-like_dom"/>
</dbReference>
<accession>A0A410MIE6</accession>
<organism evidence="2 3">
    <name type="scientific">Halobacillus litoralis</name>
    <dbReference type="NCBI Taxonomy" id="45668"/>
    <lineage>
        <taxon>Bacteria</taxon>
        <taxon>Bacillati</taxon>
        <taxon>Bacillota</taxon>
        <taxon>Bacilli</taxon>
        <taxon>Bacillales</taxon>
        <taxon>Bacillaceae</taxon>
        <taxon>Halobacillus</taxon>
    </lineage>
</organism>
<evidence type="ECO:0000313" key="3">
    <source>
        <dbReference type="Proteomes" id="UP000287756"/>
    </source>
</evidence>
<name>A0A410MIE6_9BACI</name>
<dbReference type="SUPFAM" id="SSF54403">
    <property type="entry name" value="Cystatin/monellin"/>
    <property type="match status" value="2"/>
</dbReference>
<gene>
    <name evidence="2" type="ORF">HLI_00630</name>
</gene>
<reference evidence="2 3" key="1">
    <citation type="submission" date="2018-01" db="EMBL/GenBank/DDBJ databases">
        <title>The whole genome sequencing and assembly of Halobacillus litoralis ERB031 strain.</title>
        <authorList>
            <person name="Lee S.-J."/>
            <person name="Park M.-K."/>
            <person name="Kim J.-Y."/>
            <person name="Lee Y.-J."/>
            <person name="Yi H."/>
            <person name="Bahn Y.-S."/>
            <person name="Kim J.F."/>
            <person name="Lee D.-W."/>
        </authorList>
    </citation>
    <scope>NUCLEOTIDE SEQUENCE [LARGE SCALE GENOMIC DNA]</scope>
    <source>
        <strain evidence="2 3">ERB 031</strain>
    </source>
</reference>
<dbReference type="EMBL" id="CP026118">
    <property type="protein sequence ID" value="QAS54512.1"/>
    <property type="molecule type" value="Genomic_DNA"/>
</dbReference>
<evidence type="ECO:0000259" key="1">
    <source>
        <dbReference type="Pfam" id="PF17881"/>
    </source>
</evidence>